<proteinExistence type="predicted"/>
<sequence>MQIYEIIYSAHIFGVFTAEANSEEEAVDIFNHTDIEGLFEKGDINQSLVIDDITQIDLSDDAPSEVSDWVEKPSSAE</sequence>
<name>A0A240E2B6_9BURK</name>
<evidence type="ECO:0000313" key="2">
    <source>
        <dbReference type="Proteomes" id="UP000218069"/>
    </source>
</evidence>
<protein>
    <submittedName>
        <fullName evidence="1">Uncharacterized protein</fullName>
    </submittedName>
</protein>
<reference evidence="2" key="1">
    <citation type="submission" date="2017-08" db="EMBL/GenBank/DDBJ databases">
        <authorList>
            <person name="Varghese N."/>
            <person name="Submissions S."/>
        </authorList>
    </citation>
    <scope>NUCLEOTIDE SEQUENCE [LARGE SCALE GENOMIC DNA]</scope>
    <source>
        <strain evidence="2">AP-Melu-1000-B4</strain>
    </source>
</reference>
<evidence type="ECO:0000313" key="1">
    <source>
        <dbReference type="EMBL" id="SNX29569.1"/>
    </source>
</evidence>
<dbReference type="EMBL" id="OANS01000005">
    <property type="protein sequence ID" value="SNX29569.1"/>
    <property type="molecule type" value="Genomic_DNA"/>
</dbReference>
<gene>
    <name evidence="1" type="ORF">SAMN06295945_1949</name>
</gene>
<keyword evidence="2" id="KW-1185">Reference proteome</keyword>
<dbReference type="Proteomes" id="UP000218069">
    <property type="component" value="Unassembled WGS sequence"/>
</dbReference>
<accession>A0A240E2B6</accession>
<organism evidence="1 2">
    <name type="scientific">Polynucleobacter meluiroseus</name>
    <dbReference type="NCBI Taxonomy" id="1938814"/>
    <lineage>
        <taxon>Bacteria</taxon>
        <taxon>Pseudomonadati</taxon>
        <taxon>Pseudomonadota</taxon>
        <taxon>Betaproteobacteria</taxon>
        <taxon>Burkholderiales</taxon>
        <taxon>Burkholderiaceae</taxon>
        <taxon>Polynucleobacter</taxon>
    </lineage>
</organism>
<dbReference type="AlphaFoldDB" id="A0A240E2B6"/>